<comment type="caution">
    <text evidence="1">The sequence shown here is derived from an EMBL/GenBank/DDBJ whole genome shotgun (WGS) entry which is preliminary data.</text>
</comment>
<dbReference type="AlphaFoldDB" id="A0A8J5LXS6"/>
<reference evidence="1" key="1">
    <citation type="submission" date="2021-01" db="EMBL/GenBank/DDBJ databases">
        <title>Phytophthora aleatoria, a newly-described species from Pinus radiata is distinct from Phytophthora cactorum isolates based on comparative genomics.</title>
        <authorList>
            <person name="Mcdougal R."/>
            <person name="Panda P."/>
            <person name="Williams N."/>
            <person name="Studholme D.J."/>
        </authorList>
    </citation>
    <scope>NUCLEOTIDE SEQUENCE</scope>
    <source>
        <strain evidence="1">NZFS 4037</strain>
    </source>
</reference>
<proteinExistence type="predicted"/>
<sequence>MSLVNTLLIRSLVWREGLDLFKRTWISSPSLRSGTRRRLASSFSSRTASRSRLVQQIVSHR</sequence>
<gene>
    <name evidence="1" type="ORF">JG688_00018343</name>
</gene>
<protein>
    <submittedName>
        <fullName evidence="1">Uncharacterized protein</fullName>
    </submittedName>
</protein>
<organism evidence="1 2">
    <name type="scientific">Phytophthora aleatoria</name>
    <dbReference type="NCBI Taxonomy" id="2496075"/>
    <lineage>
        <taxon>Eukaryota</taxon>
        <taxon>Sar</taxon>
        <taxon>Stramenopiles</taxon>
        <taxon>Oomycota</taxon>
        <taxon>Peronosporomycetes</taxon>
        <taxon>Peronosporales</taxon>
        <taxon>Peronosporaceae</taxon>
        <taxon>Phytophthora</taxon>
    </lineage>
</organism>
<dbReference type="Proteomes" id="UP000709295">
    <property type="component" value="Unassembled WGS sequence"/>
</dbReference>
<dbReference type="EMBL" id="JAENGY010003294">
    <property type="protein sequence ID" value="KAG6942041.1"/>
    <property type="molecule type" value="Genomic_DNA"/>
</dbReference>
<name>A0A8J5LXS6_9STRA</name>
<accession>A0A8J5LXS6</accession>
<evidence type="ECO:0000313" key="2">
    <source>
        <dbReference type="Proteomes" id="UP000709295"/>
    </source>
</evidence>
<evidence type="ECO:0000313" key="1">
    <source>
        <dbReference type="EMBL" id="KAG6942041.1"/>
    </source>
</evidence>
<keyword evidence="2" id="KW-1185">Reference proteome</keyword>